<accession>A0A1M4W4B5</accession>
<keyword evidence="1" id="KW-0812">Transmembrane</keyword>
<evidence type="ECO:0000256" key="1">
    <source>
        <dbReference type="SAM" id="Phobius"/>
    </source>
</evidence>
<keyword evidence="1" id="KW-1133">Transmembrane helix</keyword>
<reference evidence="3" key="1">
    <citation type="submission" date="2016-11" db="EMBL/GenBank/DDBJ databases">
        <authorList>
            <person name="Varghese N."/>
            <person name="Submissions S."/>
        </authorList>
    </citation>
    <scope>NUCLEOTIDE SEQUENCE [LARGE SCALE GENOMIC DNA]</scope>
    <source>
        <strain evidence="3">DSM 17539</strain>
    </source>
</reference>
<dbReference type="Proteomes" id="UP000184406">
    <property type="component" value="Unassembled WGS sequence"/>
</dbReference>
<sequence>MSYKIKSLLYFVCFVASAVLYYTLEPENNNKNNRDSAEIIQLQSDNLDLDHKLAKLEKIQE</sequence>
<protein>
    <submittedName>
        <fullName evidence="2">Uncharacterized protein</fullName>
    </submittedName>
</protein>
<dbReference type="AlphaFoldDB" id="A0A1M4W4B5"/>
<evidence type="ECO:0000313" key="3">
    <source>
        <dbReference type="Proteomes" id="UP000184406"/>
    </source>
</evidence>
<keyword evidence="3" id="KW-1185">Reference proteome</keyword>
<dbReference type="EMBL" id="FQUX01000001">
    <property type="protein sequence ID" value="SHE76078.1"/>
    <property type="molecule type" value="Genomic_DNA"/>
</dbReference>
<proteinExistence type="predicted"/>
<feature type="transmembrane region" description="Helical" evidence="1">
    <location>
        <begin position="7"/>
        <end position="24"/>
    </location>
</feature>
<dbReference type="RefSeq" id="WP_072860741.1">
    <property type="nucleotide sequence ID" value="NZ_FQUX01000001.1"/>
</dbReference>
<organism evidence="2 3">
    <name type="scientific">Arenibacter palladensis</name>
    <dbReference type="NCBI Taxonomy" id="237373"/>
    <lineage>
        <taxon>Bacteria</taxon>
        <taxon>Pseudomonadati</taxon>
        <taxon>Bacteroidota</taxon>
        <taxon>Flavobacteriia</taxon>
        <taxon>Flavobacteriales</taxon>
        <taxon>Flavobacteriaceae</taxon>
        <taxon>Arenibacter</taxon>
    </lineage>
</organism>
<gene>
    <name evidence="2" type="ORF">SAMN03080594_1011202</name>
</gene>
<keyword evidence="1" id="KW-0472">Membrane</keyword>
<name>A0A1M4W4B5_9FLAO</name>
<evidence type="ECO:0000313" key="2">
    <source>
        <dbReference type="EMBL" id="SHE76078.1"/>
    </source>
</evidence>
<dbReference type="OrthoDB" id="1451712at2"/>